<feature type="transmembrane region" description="Helical" evidence="7">
    <location>
        <begin position="300"/>
        <end position="317"/>
    </location>
</feature>
<keyword evidence="3 7" id="KW-0812">Transmembrane</keyword>
<proteinExistence type="predicted"/>
<feature type="compositionally biased region" description="Basic and acidic residues" evidence="6">
    <location>
        <begin position="344"/>
        <end position="372"/>
    </location>
</feature>
<protein>
    <submittedName>
        <fullName evidence="8">ABC transporter permease</fullName>
    </submittedName>
</protein>
<feature type="transmembrane region" description="Helical" evidence="7">
    <location>
        <begin position="137"/>
        <end position="161"/>
    </location>
</feature>
<evidence type="ECO:0000256" key="3">
    <source>
        <dbReference type="ARBA" id="ARBA00022692"/>
    </source>
</evidence>
<keyword evidence="2" id="KW-1003">Cell membrane</keyword>
<gene>
    <name evidence="8" type="ORF">JL106_01770</name>
</gene>
<evidence type="ECO:0000256" key="2">
    <source>
        <dbReference type="ARBA" id="ARBA00022475"/>
    </source>
</evidence>
<evidence type="ECO:0000256" key="5">
    <source>
        <dbReference type="ARBA" id="ARBA00023136"/>
    </source>
</evidence>
<comment type="subcellular location">
    <subcellularLocation>
        <location evidence="1">Cell membrane</location>
        <topology evidence="1">Multi-pass membrane protein</topology>
    </subcellularLocation>
</comment>
<dbReference type="PANTHER" id="PTHR32196">
    <property type="entry name" value="ABC TRANSPORTER PERMEASE PROTEIN YPHD-RELATED-RELATED"/>
    <property type="match status" value="1"/>
</dbReference>
<reference evidence="8" key="1">
    <citation type="submission" date="2021-01" db="EMBL/GenBank/DDBJ databases">
        <title>YIM 132084 draft genome.</title>
        <authorList>
            <person name="An D."/>
        </authorList>
    </citation>
    <scope>NUCLEOTIDE SEQUENCE</scope>
    <source>
        <strain evidence="8">YIM 132084</strain>
    </source>
</reference>
<dbReference type="PANTHER" id="PTHR32196:SF72">
    <property type="entry name" value="RIBOSE IMPORT PERMEASE PROTEIN RBSC"/>
    <property type="match status" value="1"/>
</dbReference>
<evidence type="ECO:0000313" key="8">
    <source>
        <dbReference type="EMBL" id="MBM9466006.1"/>
    </source>
</evidence>
<feature type="transmembrane region" description="Helical" evidence="7">
    <location>
        <begin position="219"/>
        <end position="238"/>
    </location>
</feature>
<feature type="region of interest" description="Disordered" evidence="6">
    <location>
        <begin position="324"/>
        <end position="372"/>
    </location>
</feature>
<accession>A0A938Y4P5</accession>
<feature type="transmembrane region" description="Helical" evidence="7">
    <location>
        <begin position="275"/>
        <end position="294"/>
    </location>
</feature>
<dbReference type="RefSeq" id="WP_205258963.1">
    <property type="nucleotide sequence ID" value="NZ_JAERWK010000003.1"/>
</dbReference>
<comment type="caution">
    <text evidence="8">The sequence shown here is derived from an EMBL/GenBank/DDBJ whole genome shotgun (WGS) entry which is preliminary data.</text>
</comment>
<dbReference type="InterPro" id="IPR001851">
    <property type="entry name" value="ABC_transp_permease"/>
</dbReference>
<feature type="transmembrane region" description="Helical" evidence="7">
    <location>
        <begin position="27"/>
        <end position="47"/>
    </location>
</feature>
<organism evidence="8 9">
    <name type="scientific">Nakamurella leprariae</name>
    <dbReference type="NCBI Taxonomy" id="2803911"/>
    <lineage>
        <taxon>Bacteria</taxon>
        <taxon>Bacillati</taxon>
        <taxon>Actinomycetota</taxon>
        <taxon>Actinomycetes</taxon>
        <taxon>Nakamurellales</taxon>
        <taxon>Nakamurellaceae</taxon>
        <taxon>Nakamurella</taxon>
    </lineage>
</organism>
<dbReference type="GO" id="GO:0005886">
    <property type="term" value="C:plasma membrane"/>
    <property type="evidence" value="ECO:0007669"/>
    <property type="project" value="UniProtKB-SubCell"/>
</dbReference>
<evidence type="ECO:0000256" key="7">
    <source>
        <dbReference type="SAM" id="Phobius"/>
    </source>
</evidence>
<evidence type="ECO:0000313" key="9">
    <source>
        <dbReference type="Proteomes" id="UP000663792"/>
    </source>
</evidence>
<feature type="transmembrane region" description="Helical" evidence="7">
    <location>
        <begin position="244"/>
        <end position="263"/>
    </location>
</feature>
<dbReference type="Proteomes" id="UP000663792">
    <property type="component" value="Unassembled WGS sequence"/>
</dbReference>
<evidence type="ECO:0000256" key="4">
    <source>
        <dbReference type="ARBA" id="ARBA00022989"/>
    </source>
</evidence>
<dbReference type="Pfam" id="PF02653">
    <property type="entry name" value="BPD_transp_2"/>
    <property type="match status" value="1"/>
</dbReference>
<keyword evidence="9" id="KW-1185">Reference proteome</keyword>
<feature type="transmembrane region" description="Helical" evidence="7">
    <location>
        <begin position="104"/>
        <end position="125"/>
    </location>
</feature>
<sequence>MTATQPARPDGSDGSARRVRRITVARITLALGAVLAFVVCALASPFFLTVDNLANLLDDLALTGIVAVPATFLIMSGHVDLSVGAAAAFSGVVMADLAGDVGLLPAVALAVGTGLVIGLINGLVVTGARIDSVLTTFAAMALLRALAYLVPSGLGIAVAGFRTLGHTSLPFDLSLPIIIFGVLAVVGALLSRFSIGRRTRQIGSLPVAARYDAGPDRRWIIGLFAVSGLAAALVGLIRTSQLGTGLPTASTGLELTVVAAVLLGGERVAGGRGSVIGTVLALVFMAIVDNGLSLANVTAYATQVFHAALLVVALILARPRRRFRRRDPDHDGGRRGVTGAPEPADGRADDRTARGADHRAALRPAEDGPPRP</sequence>
<feature type="transmembrane region" description="Helical" evidence="7">
    <location>
        <begin position="173"/>
        <end position="191"/>
    </location>
</feature>
<name>A0A938Y4P5_9ACTN</name>
<evidence type="ECO:0000256" key="6">
    <source>
        <dbReference type="SAM" id="MobiDB-lite"/>
    </source>
</evidence>
<evidence type="ECO:0000256" key="1">
    <source>
        <dbReference type="ARBA" id="ARBA00004651"/>
    </source>
</evidence>
<keyword evidence="4 7" id="KW-1133">Transmembrane helix</keyword>
<dbReference type="GO" id="GO:0022857">
    <property type="term" value="F:transmembrane transporter activity"/>
    <property type="evidence" value="ECO:0007669"/>
    <property type="project" value="InterPro"/>
</dbReference>
<dbReference type="AlphaFoldDB" id="A0A938Y4P5"/>
<dbReference type="CDD" id="cd06579">
    <property type="entry name" value="TM_PBP1_transp_AraH_like"/>
    <property type="match status" value="1"/>
</dbReference>
<keyword evidence="5 7" id="KW-0472">Membrane</keyword>
<dbReference type="EMBL" id="JAERWK010000003">
    <property type="protein sequence ID" value="MBM9466006.1"/>
    <property type="molecule type" value="Genomic_DNA"/>
</dbReference>